<organism evidence="3 4">
    <name type="scientific">Dreissena polymorpha</name>
    <name type="common">Zebra mussel</name>
    <name type="synonym">Mytilus polymorpha</name>
    <dbReference type="NCBI Taxonomy" id="45954"/>
    <lineage>
        <taxon>Eukaryota</taxon>
        <taxon>Metazoa</taxon>
        <taxon>Spiralia</taxon>
        <taxon>Lophotrochozoa</taxon>
        <taxon>Mollusca</taxon>
        <taxon>Bivalvia</taxon>
        <taxon>Autobranchia</taxon>
        <taxon>Heteroconchia</taxon>
        <taxon>Euheterodonta</taxon>
        <taxon>Imparidentia</taxon>
        <taxon>Neoheterodontei</taxon>
        <taxon>Myida</taxon>
        <taxon>Dreissenoidea</taxon>
        <taxon>Dreissenidae</taxon>
        <taxon>Dreissena</taxon>
    </lineage>
</organism>
<evidence type="ECO:0000256" key="2">
    <source>
        <dbReference type="SAM" id="MobiDB-lite"/>
    </source>
</evidence>
<evidence type="ECO:0000313" key="3">
    <source>
        <dbReference type="EMBL" id="KAH3855561.1"/>
    </source>
</evidence>
<evidence type="ECO:0000256" key="1">
    <source>
        <dbReference type="SAM" id="Coils"/>
    </source>
</evidence>
<dbReference type="PANTHER" id="PTHR37445">
    <property type="entry name" value="PROTEIN CBG24663"/>
    <property type="match status" value="1"/>
</dbReference>
<accession>A0A9D4LCF3</accession>
<keyword evidence="1" id="KW-0175">Coiled coil</keyword>
<sequence>MSSNTTKNQPKLNFTGTKPQTKPAVKKYRPDTSDNSNSSMDELNSIHVQLQAMTDGISSLREDLKSMLRKDEIEQLITNAVTSLIHKMEQNMNKNIDKIVNEKCKEMQERIDSLDFENKGLKDTLQKLENNNKSNLKSLQEQIDRTDEISRMASKKANYNEQFSRKNNIKIQNIPENTDENEESLTKTVTGILKTHAEVDLQPIDIVAMHRIPTKQGQTRPVLIKLRNNSIKSTIMKKRAPMKNGGYKLVDDVTKPNQGLISRLHLHPDIQSAWYFNGAVYGQTVKDERIKFDIYDNVTGVLEEFRQYRRNGMQSR</sequence>
<reference evidence="3" key="1">
    <citation type="journal article" date="2019" name="bioRxiv">
        <title>The Genome of the Zebra Mussel, Dreissena polymorpha: A Resource for Invasive Species Research.</title>
        <authorList>
            <person name="McCartney M.A."/>
            <person name="Auch B."/>
            <person name="Kono T."/>
            <person name="Mallez S."/>
            <person name="Zhang Y."/>
            <person name="Obille A."/>
            <person name="Becker A."/>
            <person name="Abrahante J.E."/>
            <person name="Garbe J."/>
            <person name="Badalamenti J.P."/>
            <person name="Herman A."/>
            <person name="Mangelson H."/>
            <person name="Liachko I."/>
            <person name="Sullivan S."/>
            <person name="Sone E.D."/>
            <person name="Koren S."/>
            <person name="Silverstein K.A.T."/>
            <person name="Beckman K.B."/>
            <person name="Gohl D.M."/>
        </authorList>
    </citation>
    <scope>NUCLEOTIDE SEQUENCE</scope>
    <source>
        <strain evidence="3">Duluth1</strain>
        <tissue evidence="3">Whole animal</tissue>
    </source>
</reference>
<reference evidence="3" key="2">
    <citation type="submission" date="2020-11" db="EMBL/GenBank/DDBJ databases">
        <authorList>
            <person name="McCartney M.A."/>
            <person name="Auch B."/>
            <person name="Kono T."/>
            <person name="Mallez S."/>
            <person name="Becker A."/>
            <person name="Gohl D.M."/>
            <person name="Silverstein K.A.T."/>
            <person name="Koren S."/>
            <person name="Bechman K.B."/>
            <person name="Herman A."/>
            <person name="Abrahante J.E."/>
            <person name="Garbe J."/>
        </authorList>
    </citation>
    <scope>NUCLEOTIDE SEQUENCE</scope>
    <source>
        <strain evidence="3">Duluth1</strain>
        <tissue evidence="3">Whole animal</tissue>
    </source>
</reference>
<comment type="caution">
    <text evidence="3">The sequence shown here is derived from an EMBL/GenBank/DDBJ whole genome shotgun (WGS) entry which is preliminary data.</text>
</comment>
<name>A0A9D4LCF3_DREPO</name>
<protein>
    <submittedName>
        <fullName evidence="3">Uncharacterized protein</fullName>
    </submittedName>
</protein>
<feature type="compositionally biased region" description="Polar residues" evidence="2">
    <location>
        <begin position="1"/>
        <end position="20"/>
    </location>
</feature>
<proteinExistence type="predicted"/>
<dbReference type="Proteomes" id="UP000828390">
    <property type="component" value="Unassembled WGS sequence"/>
</dbReference>
<dbReference type="EMBL" id="JAIWYP010000003">
    <property type="protein sequence ID" value="KAH3855561.1"/>
    <property type="molecule type" value="Genomic_DNA"/>
</dbReference>
<dbReference type="Gene3D" id="3.30.70.1820">
    <property type="entry name" value="L1 transposable element, RRM domain"/>
    <property type="match status" value="1"/>
</dbReference>
<feature type="coiled-coil region" evidence="1">
    <location>
        <begin position="104"/>
        <end position="145"/>
    </location>
</feature>
<evidence type="ECO:0000313" key="4">
    <source>
        <dbReference type="Proteomes" id="UP000828390"/>
    </source>
</evidence>
<keyword evidence="4" id="KW-1185">Reference proteome</keyword>
<dbReference type="AlphaFoldDB" id="A0A9D4LCF3"/>
<feature type="region of interest" description="Disordered" evidence="2">
    <location>
        <begin position="1"/>
        <end position="40"/>
    </location>
</feature>
<gene>
    <name evidence="3" type="ORF">DPMN_098129</name>
</gene>
<dbReference type="PANTHER" id="PTHR37445:SF3">
    <property type="entry name" value="ZINC FINGER PHD-TYPE DOMAIN-CONTAINING PROTEIN"/>
    <property type="match status" value="1"/>
</dbReference>